<dbReference type="GO" id="GO:0007160">
    <property type="term" value="P:cell-matrix adhesion"/>
    <property type="evidence" value="ECO:0007669"/>
    <property type="project" value="TreeGrafter"/>
</dbReference>
<reference evidence="1" key="2">
    <citation type="submission" date="2017-10" db="EMBL/GenBank/DDBJ databases">
        <title>Ladona fulva Genome sequencing and assembly.</title>
        <authorList>
            <person name="Murali S."/>
            <person name="Richards S."/>
            <person name="Bandaranaike D."/>
            <person name="Bellair M."/>
            <person name="Blankenburg K."/>
            <person name="Chao H."/>
            <person name="Dinh H."/>
            <person name="Doddapaneni H."/>
            <person name="Dugan-Rocha S."/>
            <person name="Elkadiri S."/>
            <person name="Gnanaolivu R."/>
            <person name="Hernandez B."/>
            <person name="Skinner E."/>
            <person name="Javaid M."/>
            <person name="Lee S."/>
            <person name="Li M."/>
            <person name="Ming W."/>
            <person name="Munidasa M."/>
            <person name="Muniz J."/>
            <person name="Nguyen L."/>
            <person name="Hughes D."/>
            <person name="Osuji N."/>
            <person name="Pu L.-L."/>
            <person name="Puazo M."/>
            <person name="Qu C."/>
            <person name="Quiroz J."/>
            <person name="Raj R."/>
            <person name="Weissenberger G."/>
            <person name="Xin Y."/>
            <person name="Zou X."/>
            <person name="Han Y."/>
            <person name="Worley K."/>
            <person name="Muzny D."/>
            <person name="Gibbs R."/>
        </authorList>
    </citation>
    <scope>NUCLEOTIDE SEQUENCE</scope>
    <source>
        <strain evidence="1">Sampled in the wild</strain>
    </source>
</reference>
<dbReference type="Proteomes" id="UP000792457">
    <property type="component" value="Unassembled WGS sequence"/>
</dbReference>
<dbReference type="EMBL" id="KZ308811">
    <property type="protein sequence ID" value="KAG8234426.1"/>
    <property type="molecule type" value="Genomic_DNA"/>
</dbReference>
<dbReference type="GO" id="GO:0009897">
    <property type="term" value="C:external side of plasma membrane"/>
    <property type="evidence" value="ECO:0007669"/>
    <property type="project" value="TreeGrafter"/>
</dbReference>
<name>A0A8K0P5E6_LADFU</name>
<dbReference type="GO" id="GO:0033627">
    <property type="term" value="P:cell adhesion mediated by integrin"/>
    <property type="evidence" value="ECO:0007669"/>
    <property type="project" value="TreeGrafter"/>
</dbReference>
<feature type="non-terminal residue" evidence="1">
    <location>
        <position position="1"/>
    </location>
</feature>
<dbReference type="GO" id="GO:0008305">
    <property type="term" value="C:integrin complex"/>
    <property type="evidence" value="ECO:0007669"/>
    <property type="project" value="TreeGrafter"/>
</dbReference>
<dbReference type="InterPro" id="IPR028994">
    <property type="entry name" value="Integrin_alpha_N"/>
</dbReference>
<dbReference type="GO" id="GO:0098609">
    <property type="term" value="P:cell-cell adhesion"/>
    <property type="evidence" value="ECO:0007669"/>
    <property type="project" value="TreeGrafter"/>
</dbReference>
<evidence type="ECO:0000313" key="2">
    <source>
        <dbReference type="Proteomes" id="UP000792457"/>
    </source>
</evidence>
<gene>
    <name evidence="1" type="ORF">J437_LFUL012570</name>
</gene>
<dbReference type="AlphaFoldDB" id="A0A8K0P5E6"/>
<evidence type="ECO:0000313" key="1">
    <source>
        <dbReference type="EMBL" id="KAG8234426.1"/>
    </source>
</evidence>
<comment type="caution">
    <text evidence="1">The sequence shown here is derived from an EMBL/GenBank/DDBJ whole genome shotgun (WGS) entry which is preliminary data.</text>
</comment>
<reference evidence="1" key="1">
    <citation type="submission" date="2013-04" db="EMBL/GenBank/DDBJ databases">
        <authorList>
            <person name="Qu J."/>
            <person name="Murali S.C."/>
            <person name="Bandaranaike D."/>
            <person name="Bellair M."/>
            <person name="Blankenburg K."/>
            <person name="Chao H."/>
            <person name="Dinh H."/>
            <person name="Doddapaneni H."/>
            <person name="Downs B."/>
            <person name="Dugan-Rocha S."/>
            <person name="Elkadiri S."/>
            <person name="Gnanaolivu R.D."/>
            <person name="Hernandez B."/>
            <person name="Javaid M."/>
            <person name="Jayaseelan J.C."/>
            <person name="Lee S."/>
            <person name="Li M."/>
            <person name="Ming W."/>
            <person name="Munidasa M."/>
            <person name="Muniz J."/>
            <person name="Nguyen L."/>
            <person name="Ongeri F."/>
            <person name="Osuji N."/>
            <person name="Pu L.-L."/>
            <person name="Puazo M."/>
            <person name="Qu C."/>
            <person name="Quiroz J."/>
            <person name="Raj R."/>
            <person name="Weissenberger G."/>
            <person name="Xin Y."/>
            <person name="Zou X."/>
            <person name="Han Y."/>
            <person name="Richards S."/>
            <person name="Worley K."/>
            <person name="Muzny D."/>
            <person name="Gibbs R."/>
        </authorList>
    </citation>
    <scope>NUCLEOTIDE SEQUENCE</scope>
    <source>
        <strain evidence="1">Sampled in the wild</strain>
    </source>
</reference>
<dbReference type="GO" id="GO:0007229">
    <property type="term" value="P:integrin-mediated signaling pathway"/>
    <property type="evidence" value="ECO:0007669"/>
    <property type="project" value="TreeGrafter"/>
</dbReference>
<dbReference type="Gene3D" id="2.130.10.130">
    <property type="entry name" value="Integrin alpha, N-terminal"/>
    <property type="match status" value="1"/>
</dbReference>
<dbReference type="OrthoDB" id="5317514at2759"/>
<proteinExistence type="predicted"/>
<accession>A0A8K0P5E6</accession>
<organism evidence="1 2">
    <name type="scientific">Ladona fulva</name>
    <name type="common">Scarce chaser dragonfly</name>
    <name type="synonym">Libellula fulva</name>
    <dbReference type="NCBI Taxonomy" id="123851"/>
    <lineage>
        <taxon>Eukaryota</taxon>
        <taxon>Metazoa</taxon>
        <taxon>Ecdysozoa</taxon>
        <taxon>Arthropoda</taxon>
        <taxon>Hexapoda</taxon>
        <taxon>Insecta</taxon>
        <taxon>Pterygota</taxon>
        <taxon>Palaeoptera</taxon>
        <taxon>Odonata</taxon>
        <taxon>Epiprocta</taxon>
        <taxon>Anisoptera</taxon>
        <taxon>Libelluloidea</taxon>
        <taxon>Libellulidae</taxon>
        <taxon>Ladona</taxon>
    </lineage>
</organism>
<protein>
    <submittedName>
        <fullName evidence="1">Uncharacterized protein</fullName>
    </submittedName>
</protein>
<dbReference type="PANTHER" id="PTHR23220">
    <property type="entry name" value="INTEGRIN ALPHA"/>
    <property type="match status" value="1"/>
</dbReference>
<dbReference type="GO" id="GO:0005178">
    <property type="term" value="F:integrin binding"/>
    <property type="evidence" value="ECO:0007669"/>
    <property type="project" value="TreeGrafter"/>
</dbReference>
<dbReference type="PANTHER" id="PTHR23220:SF133">
    <property type="entry name" value="INTEGRIN ALPHA-PS2"/>
    <property type="match status" value="1"/>
</dbReference>
<sequence>MVVSQACAPRYVWFSTSGSRMDPVGTCYVAKRTFTVFDEYSPCRTINWGYHRQGYCQAGLGAHISEDGQRLFIGAVGSWYWQGQLYSINTTLPPDIAEGFSVYGT</sequence>
<keyword evidence="2" id="KW-1185">Reference proteome</keyword>
<dbReference type="SUPFAM" id="SSF69318">
    <property type="entry name" value="Integrin alpha N-terminal domain"/>
    <property type="match status" value="1"/>
</dbReference>